<protein>
    <recommendedName>
        <fullName evidence="8">Ig-like domain-containing protein</fullName>
    </recommendedName>
</protein>
<evidence type="ECO:0000256" key="7">
    <source>
        <dbReference type="SAM" id="SignalP"/>
    </source>
</evidence>
<dbReference type="Gene3D" id="2.60.40.10">
    <property type="entry name" value="Immunoglobulins"/>
    <property type="match status" value="1"/>
</dbReference>
<dbReference type="InterPro" id="IPR013783">
    <property type="entry name" value="Ig-like_fold"/>
</dbReference>
<dbReference type="PANTHER" id="PTHR23277">
    <property type="entry name" value="NECTIN-RELATED"/>
    <property type="match status" value="1"/>
</dbReference>
<keyword evidence="6" id="KW-0325">Glycoprotein</keyword>
<dbReference type="PROSITE" id="PS50835">
    <property type="entry name" value="IG_LIKE"/>
    <property type="match status" value="1"/>
</dbReference>
<sequence length="172" mass="19532">MRALLGCDRTECGLGAFLLLMACVQGAFVEPLQPDIDLLSFSDNPTRLPCQYQVAQDQSVVQVTWNKELPDGSEDPVIMAHFTEGNREFGRYSGRVKFESFTPITENSALLIPATQESDEGIYRCHITTFPNGNFERRIKLTVWSTFHALRFLIHLTDHVNNVTIRATFFLF</sequence>
<organism evidence="9 10">
    <name type="scientific">Xenoophorus captivus</name>
    <dbReference type="NCBI Taxonomy" id="1517983"/>
    <lineage>
        <taxon>Eukaryota</taxon>
        <taxon>Metazoa</taxon>
        <taxon>Chordata</taxon>
        <taxon>Craniata</taxon>
        <taxon>Vertebrata</taxon>
        <taxon>Euteleostomi</taxon>
        <taxon>Actinopterygii</taxon>
        <taxon>Neopterygii</taxon>
        <taxon>Teleostei</taxon>
        <taxon>Neoteleostei</taxon>
        <taxon>Acanthomorphata</taxon>
        <taxon>Ovalentaria</taxon>
        <taxon>Atherinomorphae</taxon>
        <taxon>Cyprinodontiformes</taxon>
        <taxon>Goodeidae</taxon>
        <taxon>Xenoophorus</taxon>
    </lineage>
</organism>
<dbReference type="InterPro" id="IPR013106">
    <property type="entry name" value="Ig_V-set"/>
</dbReference>
<dbReference type="Proteomes" id="UP001434883">
    <property type="component" value="Unassembled WGS sequence"/>
</dbReference>
<evidence type="ECO:0000256" key="1">
    <source>
        <dbReference type="ARBA" id="ARBA00004370"/>
    </source>
</evidence>
<dbReference type="Pfam" id="PF07686">
    <property type="entry name" value="V-set"/>
    <property type="match status" value="1"/>
</dbReference>
<evidence type="ECO:0000313" key="10">
    <source>
        <dbReference type="Proteomes" id="UP001434883"/>
    </source>
</evidence>
<dbReference type="PROSITE" id="PS51257">
    <property type="entry name" value="PROKAR_LIPOPROTEIN"/>
    <property type="match status" value="1"/>
</dbReference>
<keyword evidence="2 7" id="KW-0732">Signal</keyword>
<dbReference type="InterPro" id="IPR003599">
    <property type="entry name" value="Ig_sub"/>
</dbReference>
<evidence type="ECO:0000256" key="5">
    <source>
        <dbReference type="ARBA" id="ARBA00023157"/>
    </source>
</evidence>
<keyword evidence="5" id="KW-1015">Disulfide bond</keyword>
<keyword evidence="4" id="KW-0472">Membrane</keyword>
<evidence type="ECO:0000256" key="2">
    <source>
        <dbReference type="ARBA" id="ARBA00022729"/>
    </source>
</evidence>
<comment type="caution">
    <text evidence="9">The sequence shown here is derived from an EMBL/GenBank/DDBJ whole genome shotgun (WGS) entry which is preliminary data.</text>
</comment>
<evidence type="ECO:0000256" key="6">
    <source>
        <dbReference type="ARBA" id="ARBA00023180"/>
    </source>
</evidence>
<feature type="chain" id="PRO_5046828413" description="Ig-like domain-containing protein" evidence="7">
    <location>
        <begin position="27"/>
        <end position="172"/>
    </location>
</feature>
<dbReference type="InterPro" id="IPR036179">
    <property type="entry name" value="Ig-like_dom_sf"/>
</dbReference>
<dbReference type="InterPro" id="IPR007110">
    <property type="entry name" value="Ig-like_dom"/>
</dbReference>
<dbReference type="SUPFAM" id="SSF48726">
    <property type="entry name" value="Immunoglobulin"/>
    <property type="match status" value="1"/>
</dbReference>
<feature type="domain" description="Ig-like" evidence="8">
    <location>
        <begin position="34"/>
        <end position="142"/>
    </location>
</feature>
<accession>A0ABV0Q3R0</accession>
<proteinExistence type="predicted"/>
<reference evidence="9 10" key="1">
    <citation type="submission" date="2021-06" db="EMBL/GenBank/DDBJ databases">
        <authorList>
            <person name="Palmer J.M."/>
        </authorList>
    </citation>
    <scope>NUCLEOTIDE SEQUENCE [LARGE SCALE GENOMIC DNA]</scope>
    <source>
        <strain evidence="9 10">XC_2019</strain>
        <tissue evidence="9">Muscle</tissue>
    </source>
</reference>
<keyword evidence="10" id="KW-1185">Reference proteome</keyword>
<dbReference type="EMBL" id="JAHRIN010000030">
    <property type="protein sequence ID" value="MEQ2190426.1"/>
    <property type="molecule type" value="Genomic_DNA"/>
</dbReference>
<dbReference type="InterPro" id="IPR051427">
    <property type="entry name" value="Nectin/Nectin-like"/>
</dbReference>
<evidence type="ECO:0000256" key="4">
    <source>
        <dbReference type="ARBA" id="ARBA00023136"/>
    </source>
</evidence>
<gene>
    <name evidence="9" type="ORF">XENOCAPTIV_015160</name>
</gene>
<dbReference type="SMART" id="SM00409">
    <property type="entry name" value="IG"/>
    <property type="match status" value="1"/>
</dbReference>
<evidence type="ECO:0000259" key="8">
    <source>
        <dbReference type="PROSITE" id="PS50835"/>
    </source>
</evidence>
<comment type="subcellular location">
    <subcellularLocation>
        <location evidence="1">Membrane</location>
    </subcellularLocation>
</comment>
<evidence type="ECO:0000313" key="9">
    <source>
        <dbReference type="EMBL" id="MEQ2190426.1"/>
    </source>
</evidence>
<dbReference type="PANTHER" id="PTHR23277:SF11">
    <property type="entry name" value="NECTIN-4"/>
    <property type="match status" value="1"/>
</dbReference>
<evidence type="ECO:0000256" key="3">
    <source>
        <dbReference type="ARBA" id="ARBA00022737"/>
    </source>
</evidence>
<name>A0ABV0Q3R0_9TELE</name>
<feature type="signal peptide" evidence="7">
    <location>
        <begin position="1"/>
        <end position="26"/>
    </location>
</feature>
<keyword evidence="3" id="KW-0677">Repeat</keyword>